<dbReference type="PROSITE" id="PS50157">
    <property type="entry name" value="ZINC_FINGER_C2H2_2"/>
    <property type="match status" value="1"/>
</dbReference>
<dbReference type="EMBL" id="CAXLJL010000323">
    <property type="protein sequence ID" value="CAL5136522.1"/>
    <property type="molecule type" value="Genomic_DNA"/>
</dbReference>
<feature type="region of interest" description="Disordered" evidence="2">
    <location>
        <begin position="366"/>
        <end position="409"/>
    </location>
</feature>
<feature type="compositionally biased region" description="Basic and acidic residues" evidence="2">
    <location>
        <begin position="269"/>
        <end position="279"/>
    </location>
</feature>
<evidence type="ECO:0000313" key="4">
    <source>
        <dbReference type="EMBL" id="CAL5136522.1"/>
    </source>
</evidence>
<evidence type="ECO:0000256" key="1">
    <source>
        <dbReference type="PROSITE-ProRule" id="PRU00042"/>
    </source>
</evidence>
<name>A0AAV2TM79_CALDB</name>
<feature type="compositionally biased region" description="Polar residues" evidence="2">
    <location>
        <begin position="892"/>
        <end position="910"/>
    </location>
</feature>
<dbReference type="Proteomes" id="UP001497525">
    <property type="component" value="Unassembled WGS sequence"/>
</dbReference>
<dbReference type="GO" id="GO:0008270">
    <property type="term" value="F:zinc ion binding"/>
    <property type="evidence" value="ECO:0007669"/>
    <property type="project" value="UniProtKB-KW"/>
</dbReference>
<feature type="domain" description="C2H2-type" evidence="3">
    <location>
        <begin position="656"/>
        <end position="684"/>
    </location>
</feature>
<dbReference type="SMART" id="SM00355">
    <property type="entry name" value="ZnF_C2H2"/>
    <property type="match status" value="2"/>
</dbReference>
<dbReference type="Gene3D" id="3.30.160.60">
    <property type="entry name" value="Classic Zinc Finger"/>
    <property type="match status" value="1"/>
</dbReference>
<keyword evidence="1" id="KW-0862">Zinc</keyword>
<accession>A0AAV2TM79</accession>
<dbReference type="AlphaFoldDB" id="A0AAV2TM79"/>
<feature type="compositionally biased region" description="Polar residues" evidence="2">
    <location>
        <begin position="835"/>
        <end position="845"/>
    </location>
</feature>
<sequence length="980" mass="108618">MCMNQMDGQESVSTQCAFSGCECQRFQPNMASMRQCVECHHTWSMHVLTRLLNLPAHLENSGTNNSQSKALMINVTFEIMSMTLFGSHAIPIRVKILLDRLLSTQLMQTDVVRLLLTFGWTFQDYSRGYMLTDAHGQLRDHWEMCKLEEESIIIQQFLRFPETRQLAEVMLMIGEALCQRTLLREKQTNRGYEQCVGRLSTACSVPSSPAMVAGRGHTSPDSLVDEQTGTNLAGRKQSTVSGLTHTSSKPQSLTVSPLSGSSSSSISPAHEEKMRDRNIHSSSAGSGSSVERKDLATERKWNCTTIPEKHGAENAIHSIGDKTDSPNPFVAAMAAAALAAGLPLNPTLTGLNPMMFTSMAQRKFPIDTQIPRGVQPLTGSGRNSEKHVNRSSKSPAGSESAEKSADVKQSTLDGVIPSTIMDYASANLFMKQNLQMSVPPVPAHLANVLAAAFRSRTLSHDAVLNDLVTDPKFTWSQMNAGAFTPLNLWNCENQTKSPSTEQDHQKLWPVLGHSLANELMKKQEQENLLHLSARLSQSRDFTFPSSFNAPSLLDFTTNNVKPQQGSNRDTFGEPEQHFDHGFKNVTRDHRDQQEKPKVPNAMGQSKRKFERRRMDLPSNRRRDQETATSRPPMISYVDERITNPTGSNMSRNKKRVLCTTCKKSFCDKGALKIHYSAVHLKEMHKCTIKGCSMWFSSRRSRNRHSANPNPRLHMTHASKKLPENATIVDDGSGKTIGRRNPLPNSVLNPPLLPTCPRSFSSQPWTDKLEGNVNESAAFVCDDFSSVKTYDFSRSQELFLSVPTSMKSAAHTSDGSSPAKTRRNTYVGSGELENPLLSSDNSQWSESEAHERMSDSEALSPSEEGVFIPEGMETDETGEDQSDGSESRADVHSISSESKTRKLTVSTLPETNKNEYSRSRENVSNSTIGGSFLAENLATSPHRNDKDHNIFGRMQCYTNGFISHTGVNLRADIQKILLAGV</sequence>
<keyword evidence="1" id="KW-0479">Metal-binding</keyword>
<evidence type="ECO:0000313" key="5">
    <source>
        <dbReference type="Proteomes" id="UP001497525"/>
    </source>
</evidence>
<feature type="region of interest" description="Disordered" evidence="2">
    <location>
        <begin position="587"/>
        <end position="632"/>
    </location>
</feature>
<feature type="compositionally biased region" description="Polar residues" evidence="2">
    <location>
        <begin position="803"/>
        <end position="826"/>
    </location>
</feature>
<evidence type="ECO:0000259" key="3">
    <source>
        <dbReference type="PROSITE" id="PS50157"/>
    </source>
</evidence>
<gene>
    <name evidence="4" type="ORF">CDAUBV1_LOCUS10606</name>
</gene>
<feature type="region of interest" description="Disordered" evidence="2">
    <location>
        <begin position="207"/>
        <end position="296"/>
    </location>
</feature>
<feature type="compositionally biased region" description="Acidic residues" evidence="2">
    <location>
        <begin position="871"/>
        <end position="882"/>
    </location>
</feature>
<protein>
    <recommendedName>
        <fullName evidence="3">C2H2-type domain-containing protein</fullName>
    </recommendedName>
</protein>
<feature type="compositionally biased region" description="Basic and acidic residues" evidence="2">
    <location>
        <begin position="587"/>
        <end position="597"/>
    </location>
</feature>
<keyword evidence="1" id="KW-0863">Zinc-finger</keyword>
<dbReference type="GO" id="GO:0006355">
    <property type="term" value="P:regulation of DNA-templated transcription"/>
    <property type="evidence" value="ECO:0007669"/>
    <property type="project" value="TreeGrafter"/>
</dbReference>
<dbReference type="InterPro" id="IPR013087">
    <property type="entry name" value="Znf_C2H2_type"/>
</dbReference>
<dbReference type="PANTHER" id="PTHR15021:SF0">
    <property type="entry name" value="DISCO-RELATED, ISOFORM A-RELATED"/>
    <property type="match status" value="1"/>
</dbReference>
<feature type="compositionally biased region" description="Polar residues" evidence="2">
    <location>
        <begin position="219"/>
        <end position="251"/>
    </location>
</feature>
<organism evidence="4 5">
    <name type="scientific">Calicophoron daubneyi</name>
    <name type="common">Rumen fluke</name>
    <name type="synonym">Paramphistomum daubneyi</name>
    <dbReference type="NCBI Taxonomy" id="300641"/>
    <lineage>
        <taxon>Eukaryota</taxon>
        <taxon>Metazoa</taxon>
        <taxon>Spiralia</taxon>
        <taxon>Lophotrochozoa</taxon>
        <taxon>Platyhelminthes</taxon>
        <taxon>Trematoda</taxon>
        <taxon>Digenea</taxon>
        <taxon>Plagiorchiida</taxon>
        <taxon>Pronocephalata</taxon>
        <taxon>Paramphistomoidea</taxon>
        <taxon>Paramphistomidae</taxon>
        <taxon>Calicophoron</taxon>
    </lineage>
</organism>
<dbReference type="GO" id="GO:0005634">
    <property type="term" value="C:nucleus"/>
    <property type="evidence" value="ECO:0007669"/>
    <property type="project" value="TreeGrafter"/>
</dbReference>
<reference evidence="4" key="1">
    <citation type="submission" date="2024-06" db="EMBL/GenBank/DDBJ databases">
        <authorList>
            <person name="Liu X."/>
            <person name="Lenzi L."/>
            <person name="Haldenby T S."/>
            <person name="Uol C."/>
        </authorList>
    </citation>
    <scope>NUCLEOTIDE SEQUENCE</scope>
</reference>
<feature type="compositionally biased region" description="Basic and acidic residues" evidence="2">
    <location>
        <begin position="911"/>
        <end position="920"/>
    </location>
</feature>
<feature type="compositionally biased region" description="Low complexity" evidence="2">
    <location>
        <begin position="740"/>
        <end position="749"/>
    </location>
</feature>
<comment type="caution">
    <text evidence="4">The sequence shown here is derived from an EMBL/GenBank/DDBJ whole genome shotgun (WGS) entry which is preliminary data.</text>
</comment>
<proteinExistence type="predicted"/>
<dbReference type="InterPro" id="IPR040436">
    <property type="entry name" value="Disconnected-like"/>
</dbReference>
<feature type="region of interest" description="Disordered" evidence="2">
    <location>
        <begin position="700"/>
        <end position="749"/>
    </location>
</feature>
<evidence type="ECO:0000256" key="2">
    <source>
        <dbReference type="SAM" id="MobiDB-lite"/>
    </source>
</evidence>
<dbReference type="PANTHER" id="PTHR15021">
    <property type="entry name" value="DISCONNECTED-RELATED"/>
    <property type="match status" value="1"/>
</dbReference>
<feature type="compositionally biased region" description="Basic and acidic residues" evidence="2">
    <location>
        <begin position="612"/>
        <end position="625"/>
    </location>
</feature>
<dbReference type="PROSITE" id="PS00028">
    <property type="entry name" value="ZINC_FINGER_C2H2_1"/>
    <property type="match status" value="1"/>
</dbReference>
<feature type="compositionally biased region" description="Low complexity" evidence="2">
    <location>
        <begin position="252"/>
        <end position="267"/>
    </location>
</feature>
<feature type="region of interest" description="Disordered" evidence="2">
    <location>
        <begin position="803"/>
        <end position="923"/>
    </location>
</feature>